<gene>
    <name evidence="1" type="ORF">EDE11_107176</name>
</gene>
<evidence type="ECO:0000313" key="1">
    <source>
        <dbReference type="EMBL" id="TCV84517.1"/>
    </source>
</evidence>
<dbReference type="EMBL" id="SMCN01000007">
    <property type="protein sequence ID" value="TCV84517.1"/>
    <property type="molecule type" value="Genomic_DNA"/>
</dbReference>
<keyword evidence="2" id="KW-1185">Reference proteome</keyword>
<evidence type="ECO:0000313" key="2">
    <source>
        <dbReference type="Proteomes" id="UP000295649"/>
    </source>
</evidence>
<dbReference type="RefSeq" id="WP_157200636.1">
    <property type="nucleotide sequence ID" value="NZ_LUUF01000043.1"/>
</dbReference>
<protein>
    <submittedName>
        <fullName evidence="1">Uncharacterized protein</fullName>
    </submittedName>
</protein>
<accession>A0ABY2CNJ8</accession>
<proteinExistence type="predicted"/>
<organism evidence="1 2">
    <name type="scientific">Methylomonas methanica</name>
    <dbReference type="NCBI Taxonomy" id="421"/>
    <lineage>
        <taxon>Bacteria</taxon>
        <taxon>Pseudomonadati</taxon>
        <taxon>Pseudomonadota</taxon>
        <taxon>Gammaproteobacteria</taxon>
        <taxon>Methylococcales</taxon>
        <taxon>Methylococcaceae</taxon>
        <taxon>Methylomonas</taxon>
    </lineage>
</organism>
<comment type="caution">
    <text evidence="1">The sequence shown here is derived from an EMBL/GenBank/DDBJ whole genome shotgun (WGS) entry which is preliminary data.</text>
</comment>
<name>A0ABY2CNJ8_METMH</name>
<reference evidence="1 2" key="1">
    <citation type="submission" date="2019-03" db="EMBL/GenBank/DDBJ databases">
        <title>Systems level insights into methane cycling in arid and semi-arid ecosystems.</title>
        <authorList>
            <person name="Kalyuzhnaya M."/>
        </authorList>
    </citation>
    <scope>NUCLEOTIDE SEQUENCE [LARGE SCALE GENOMIC DNA]</scope>
    <source>
        <strain evidence="1 2">S-1</strain>
    </source>
</reference>
<dbReference type="Proteomes" id="UP000295649">
    <property type="component" value="Unassembled WGS sequence"/>
</dbReference>
<sequence length="110" mass="12063">MCRYRDGFILTSVLGPTAEILSFASPKESIQRKGDPDAALILRSEAFERGCRKGLPAPSATCGIHAAPLRADPSKSSGSRRGIREKHLPKFEGHFVFIKNVASMQFDRCT</sequence>